<proteinExistence type="predicted"/>
<dbReference type="SUPFAM" id="SSF51366">
    <property type="entry name" value="Ribulose-phoshate binding barrel"/>
    <property type="match status" value="1"/>
</dbReference>
<dbReference type="UniPathway" id="UPA00070">
    <property type="reaction ID" value="UER00120"/>
</dbReference>
<name>A0A1D6LVI0_MAIZE</name>
<dbReference type="GO" id="GO:0004590">
    <property type="term" value="F:orotidine-5'-phosphate decarboxylase activity"/>
    <property type="evidence" value="ECO:0007669"/>
    <property type="project" value="InterPro"/>
</dbReference>
<evidence type="ECO:0000313" key="3">
    <source>
        <dbReference type="EMBL" id="AQK83277.1"/>
    </source>
</evidence>
<dbReference type="Pfam" id="PF00215">
    <property type="entry name" value="OMPdecase"/>
    <property type="match status" value="1"/>
</dbReference>
<dbReference type="PANTHER" id="PTHR19278:SF40">
    <property type="entry name" value="URIDINE 5'-MONOPHOSPHATE SYNTHASE"/>
    <property type="match status" value="1"/>
</dbReference>
<evidence type="ECO:0000259" key="2">
    <source>
        <dbReference type="Pfam" id="PF00215"/>
    </source>
</evidence>
<dbReference type="STRING" id="4577.A0A1D6LVI0"/>
<keyword evidence="1" id="KW-0456">Lyase</keyword>
<accession>A0A1D6LVI0</accession>
<dbReference type="AlphaFoldDB" id="A0A1D6LVI0"/>
<feature type="domain" description="Orotidine 5'-phosphate decarboxylase" evidence="2">
    <location>
        <begin position="39"/>
        <end position="88"/>
    </location>
</feature>
<sequence>MRVALGKSSRIYSPSLRLFPLATTLGPSTSTTGTSGIIRILVWADIINAHIVPGTGIVDGLKLKGLPKGKGLLLLAEMSSAGNLAWTTLLRLWMARRGEGRLTVDGAHEARKEWRAFSGSLLRSNGVNVHVPRHGADAAQLARMKYMKLGSKPDVLQTEGNNIRCLRGHHAALLMVHVLMVFIT</sequence>
<dbReference type="EMBL" id="CM000782">
    <property type="protein sequence ID" value="AQK83277.1"/>
    <property type="molecule type" value="Genomic_DNA"/>
</dbReference>
<dbReference type="GO" id="GO:0044205">
    <property type="term" value="P:'de novo' UMP biosynthetic process"/>
    <property type="evidence" value="ECO:0007669"/>
    <property type="project" value="UniProtKB-UniPathway"/>
</dbReference>
<dbReference type="Gene3D" id="3.20.20.70">
    <property type="entry name" value="Aldolase class I"/>
    <property type="match status" value="1"/>
</dbReference>
<reference evidence="3" key="1">
    <citation type="submission" date="2015-12" db="EMBL/GenBank/DDBJ databases">
        <title>Update maize B73 reference genome by single molecule sequencing technologies.</title>
        <authorList>
            <consortium name="Maize Genome Sequencing Project"/>
            <person name="Ware D."/>
        </authorList>
    </citation>
    <scope>NUCLEOTIDE SEQUENCE</scope>
    <source>
        <tissue evidence="3">Seedling</tissue>
    </source>
</reference>
<dbReference type="InParanoid" id="A0A1D6LVI0"/>
<dbReference type="InterPro" id="IPR011060">
    <property type="entry name" value="RibuloseP-bd_barrel"/>
</dbReference>
<dbReference type="GO" id="GO:0006207">
    <property type="term" value="P:'de novo' pyrimidine nucleobase biosynthetic process"/>
    <property type="evidence" value="ECO:0007669"/>
    <property type="project" value="InterPro"/>
</dbReference>
<dbReference type="InterPro" id="IPR001754">
    <property type="entry name" value="OMPdeCOase_dom"/>
</dbReference>
<gene>
    <name evidence="3" type="ORF">ZEAMMB73_Zm00001d037208</name>
</gene>
<dbReference type="IntAct" id="A0A1D6LVI0">
    <property type="interactions" value="1"/>
</dbReference>
<dbReference type="ExpressionAtlas" id="A0A1D6LVI0">
    <property type="expression patterns" value="baseline"/>
</dbReference>
<protein>
    <recommendedName>
        <fullName evidence="2">Orotidine 5'-phosphate decarboxylase domain-containing protein</fullName>
    </recommendedName>
</protein>
<evidence type="ECO:0000256" key="1">
    <source>
        <dbReference type="ARBA" id="ARBA00023239"/>
    </source>
</evidence>
<dbReference type="PANTHER" id="PTHR19278">
    <property type="entry name" value="OROTATE PHOSPHORIBOSYLTRANSFERASE"/>
    <property type="match status" value="1"/>
</dbReference>
<dbReference type="InterPro" id="IPR013785">
    <property type="entry name" value="Aldolase_TIM"/>
</dbReference>
<organism evidence="3">
    <name type="scientific">Zea mays</name>
    <name type="common">Maize</name>
    <dbReference type="NCBI Taxonomy" id="4577"/>
    <lineage>
        <taxon>Eukaryota</taxon>
        <taxon>Viridiplantae</taxon>
        <taxon>Streptophyta</taxon>
        <taxon>Embryophyta</taxon>
        <taxon>Tracheophyta</taxon>
        <taxon>Spermatophyta</taxon>
        <taxon>Magnoliopsida</taxon>
        <taxon>Liliopsida</taxon>
        <taxon>Poales</taxon>
        <taxon>Poaceae</taxon>
        <taxon>PACMAD clade</taxon>
        <taxon>Panicoideae</taxon>
        <taxon>Andropogonodae</taxon>
        <taxon>Andropogoneae</taxon>
        <taxon>Tripsacinae</taxon>
        <taxon>Zea</taxon>
    </lineage>
</organism>